<name>A0A3M6U1Q0_POCDA</name>
<keyword evidence="3" id="KW-1185">Reference proteome</keyword>
<accession>A0A3M6U1Q0</accession>
<feature type="compositionally biased region" description="Polar residues" evidence="1">
    <location>
        <begin position="248"/>
        <end position="257"/>
    </location>
</feature>
<feature type="compositionally biased region" description="Basic and acidic residues" evidence="1">
    <location>
        <begin position="195"/>
        <end position="218"/>
    </location>
</feature>
<evidence type="ECO:0000256" key="1">
    <source>
        <dbReference type="SAM" id="MobiDB-lite"/>
    </source>
</evidence>
<comment type="caution">
    <text evidence="2">The sequence shown here is derived from an EMBL/GenBank/DDBJ whole genome shotgun (WGS) entry which is preliminary data.</text>
</comment>
<dbReference type="EMBL" id="RCHS01002416">
    <property type="protein sequence ID" value="RMX47428.1"/>
    <property type="molecule type" value="Genomic_DNA"/>
</dbReference>
<dbReference type="AlphaFoldDB" id="A0A3M6U1Q0"/>
<reference evidence="2 3" key="1">
    <citation type="journal article" date="2018" name="Sci. Rep.">
        <title>Comparative analysis of the Pocillopora damicornis genome highlights role of immune system in coral evolution.</title>
        <authorList>
            <person name="Cunning R."/>
            <person name="Bay R.A."/>
            <person name="Gillette P."/>
            <person name="Baker A.C."/>
            <person name="Traylor-Knowles N."/>
        </authorList>
    </citation>
    <scope>NUCLEOTIDE SEQUENCE [LARGE SCALE GENOMIC DNA]</scope>
    <source>
        <strain evidence="2">RSMAS</strain>
        <tissue evidence="2">Whole animal</tissue>
    </source>
</reference>
<organism evidence="2 3">
    <name type="scientific">Pocillopora damicornis</name>
    <name type="common">Cauliflower coral</name>
    <name type="synonym">Millepora damicornis</name>
    <dbReference type="NCBI Taxonomy" id="46731"/>
    <lineage>
        <taxon>Eukaryota</taxon>
        <taxon>Metazoa</taxon>
        <taxon>Cnidaria</taxon>
        <taxon>Anthozoa</taxon>
        <taxon>Hexacorallia</taxon>
        <taxon>Scleractinia</taxon>
        <taxon>Astrocoeniina</taxon>
        <taxon>Pocilloporidae</taxon>
        <taxon>Pocillopora</taxon>
    </lineage>
</organism>
<dbReference type="Proteomes" id="UP000275408">
    <property type="component" value="Unassembled WGS sequence"/>
</dbReference>
<feature type="region of interest" description="Disordered" evidence="1">
    <location>
        <begin position="146"/>
        <end position="257"/>
    </location>
</feature>
<dbReference type="OrthoDB" id="10591427at2759"/>
<evidence type="ECO:0000313" key="3">
    <source>
        <dbReference type="Proteomes" id="UP000275408"/>
    </source>
</evidence>
<sequence length="361" mass="41584">MIHIRSASHQDSEATVIKANRKHQIVLNMEVKRIEMEKKMRERYFFFEMSLINARRLKIIDRQKSLGIYRPNTREHGRDPRKERRMDSIFFTQSVPLDSKVKLPPVDKRRAVPGYPVKLTNTENYFKATRLSKNINHMKLLDIKKPRQSEDGSGHVITESFDLKERESNSKGAKQKSSKNKEIHGSIEAFNEDLSTSKDQSKGKNSKEENDGRSKCLEAKGNNQRNEERDANRKQSALHAPEEKNVTPEENNVTPEDNSVTLLQNAKDIANIQTLSETTDKIQTELSSLSIHNKIEFPSYQELRAWRDNFETTRFNFVQGTEVFGRLKSASVAETGKRIKVKQARAPEVRPQSALARLSHE</sequence>
<evidence type="ECO:0000313" key="2">
    <source>
        <dbReference type="EMBL" id="RMX47428.1"/>
    </source>
</evidence>
<protein>
    <submittedName>
        <fullName evidence="2">Uncharacterized protein</fullName>
    </submittedName>
</protein>
<proteinExistence type="predicted"/>
<gene>
    <name evidence="2" type="ORF">pdam_00002152</name>
</gene>